<protein>
    <submittedName>
        <fullName evidence="1">Uncharacterized protein</fullName>
    </submittedName>
</protein>
<comment type="caution">
    <text evidence="1">The sequence shown here is derived from an EMBL/GenBank/DDBJ whole genome shotgun (WGS) entry which is preliminary data.</text>
</comment>
<proteinExistence type="predicted"/>
<evidence type="ECO:0000313" key="1">
    <source>
        <dbReference type="EMBL" id="KAL3513466.1"/>
    </source>
</evidence>
<reference evidence="1 2" key="1">
    <citation type="submission" date="2024-11" db="EMBL/GenBank/DDBJ databases">
        <title>A near-complete genome assembly of Cinchona calisaya.</title>
        <authorList>
            <person name="Lian D.C."/>
            <person name="Zhao X.W."/>
            <person name="Wei L."/>
        </authorList>
    </citation>
    <scope>NUCLEOTIDE SEQUENCE [LARGE SCALE GENOMIC DNA]</scope>
    <source>
        <tissue evidence="1">Nenye</tissue>
    </source>
</reference>
<name>A0ABD2Z237_9GENT</name>
<accession>A0ABD2Z237</accession>
<organism evidence="1 2">
    <name type="scientific">Cinchona calisaya</name>
    <dbReference type="NCBI Taxonomy" id="153742"/>
    <lineage>
        <taxon>Eukaryota</taxon>
        <taxon>Viridiplantae</taxon>
        <taxon>Streptophyta</taxon>
        <taxon>Embryophyta</taxon>
        <taxon>Tracheophyta</taxon>
        <taxon>Spermatophyta</taxon>
        <taxon>Magnoliopsida</taxon>
        <taxon>eudicotyledons</taxon>
        <taxon>Gunneridae</taxon>
        <taxon>Pentapetalae</taxon>
        <taxon>asterids</taxon>
        <taxon>lamiids</taxon>
        <taxon>Gentianales</taxon>
        <taxon>Rubiaceae</taxon>
        <taxon>Cinchonoideae</taxon>
        <taxon>Cinchoneae</taxon>
        <taxon>Cinchona</taxon>
    </lineage>
</organism>
<sequence>MDSCWLLLLETDGKIADASKELLIIGNILKSMALQQQVWKAKQSAQPQDDGSSKILEAEKVEIPHYALIQAVVPMENITQLHNDISPTKEQDAPWVLDIISLLQPKVPVYKYTITNGDCSST</sequence>
<keyword evidence="2" id="KW-1185">Reference proteome</keyword>
<dbReference type="AlphaFoldDB" id="A0ABD2Z237"/>
<dbReference type="EMBL" id="JBJUIK010000011">
    <property type="protein sequence ID" value="KAL3513466.1"/>
    <property type="molecule type" value="Genomic_DNA"/>
</dbReference>
<evidence type="ECO:0000313" key="2">
    <source>
        <dbReference type="Proteomes" id="UP001630127"/>
    </source>
</evidence>
<dbReference type="Proteomes" id="UP001630127">
    <property type="component" value="Unassembled WGS sequence"/>
</dbReference>
<gene>
    <name evidence="1" type="ORF">ACH5RR_026183</name>
</gene>